<evidence type="ECO:0000313" key="7">
    <source>
        <dbReference type="EMBL" id="MST84233.1"/>
    </source>
</evidence>
<evidence type="ECO:0000256" key="3">
    <source>
        <dbReference type="ARBA" id="ARBA00022729"/>
    </source>
</evidence>
<keyword evidence="3" id="KW-0732">Signal</keyword>
<proteinExistence type="inferred from homology"/>
<dbReference type="RefSeq" id="WP_154533818.1">
    <property type="nucleotide sequence ID" value="NZ_VUNG01000011.1"/>
</dbReference>
<dbReference type="Gene3D" id="1.25.40.390">
    <property type="match status" value="1"/>
</dbReference>
<dbReference type="PROSITE" id="PS51257">
    <property type="entry name" value="PROKAR_LIPOPROTEIN"/>
    <property type="match status" value="1"/>
</dbReference>
<evidence type="ECO:0000256" key="4">
    <source>
        <dbReference type="ARBA" id="ARBA00023136"/>
    </source>
</evidence>
<dbReference type="Pfam" id="PF07980">
    <property type="entry name" value="SusD_RagB"/>
    <property type="match status" value="1"/>
</dbReference>
<accession>A0A7K0KE82</accession>
<dbReference type="Proteomes" id="UP000438914">
    <property type="component" value="Unassembled WGS sequence"/>
</dbReference>
<keyword evidence="4" id="KW-0472">Membrane</keyword>
<dbReference type="InterPro" id="IPR011990">
    <property type="entry name" value="TPR-like_helical_dom_sf"/>
</dbReference>
<gene>
    <name evidence="7" type="ORF">FYJ73_06055</name>
</gene>
<dbReference type="GO" id="GO:0009279">
    <property type="term" value="C:cell outer membrane"/>
    <property type="evidence" value="ECO:0007669"/>
    <property type="project" value="UniProtKB-SubCell"/>
</dbReference>
<comment type="caution">
    <text evidence="7">The sequence shown here is derived from an EMBL/GenBank/DDBJ whole genome shotgun (WGS) entry which is preliminary data.</text>
</comment>
<reference evidence="7 8" key="1">
    <citation type="submission" date="2019-08" db="EMBL/GenBank/DDBJ databases">
        <title>In-depth cultivation of the pig gut microbiome towards novel bacterial diversity and tailored functional studies.</title>
        <authorList>
            <person name="Wylensek D."/>
            <person name="Hitch T.C.A."/>
            <person name="Clavel T."/>
        </authorList>
    </citation>
    <scope>NUCLEOTIDE SEQUENCE [LARGE SCALE GENOMIC DNA]</scope>
    <source>
        <strain evidence="7 8">LKV-178-WT-2A</strain>
    </source>
</reference>
<evidence type="ECO:0000259" key="6">
    <source>
        <dbReference type="Pfam" id="PF07980"/>
    </source>
</evidence>
<evidence type="ECO:0000256" key="2">
    <source>
        <dbReference type="ARBA" id="ARBA00006275"/>
    </source>
</evidence>
<keyword evidence="8" id="KW-1185">Reference proteome</keyword>
<dbReference type="AlphaFoldDB" id="A0A7K0KE82"/>
<evidence type="ECO:0000256" key="5">
    <source>
        <dbReference type="ARBA" id="ARBA00023237"/>
    </source>
</evidence>
<comment type="subcellular location">
    <subcellularLocation>
        <location evidence="1">Cell outer membrane</location>
    </subcellularLocation>
</comment>
<sequence length="685" mass="78205">MKPHIQLFAGIALAALTTIATTSCTDEIKLGSNALEKPSGSTVTKDTVFNSPIYTEQFLNSIYALQYYGLPYNANCGTSASPWSGKFDQLTDCWVMHWDNNTIYKAYYSGTLDANQDPLLSYKNDNVWKAVRAAWLLIENVNDVPGLSEEKKQSFIAQARCLIAARYFDLFAVYGGLPIIDHSYSGTEGAYDMPRATLDSTVTFMVDQLDEAINSGALPWAYNGNTTETDATNNTGRWTKAGAMALKAKILTFAASPIYNAAQGYYGGSSEAEQKHMVWYGDFKQERWEKALKACQDFFDALNANGWYELTQAESKTPDGYRQAYRMGYAYQGSKEILHSTRVGGIDAFKAGTYTWHQWLDNPARQNCLPTEEYVEMFPWADGTPFDWKSDSIKGKVEGAKGQLFYKYEKVRGGFKKTASRDPRLYEECIVNGQMTSLDWTTGKSNGDVYELWVGGADAGNFVARYDETSKKIVKTEALSKRYATGYDQNKYYMNQDYLRKFTQWVYLSLDEMYLMYAECLAQCDRLDDALKQVDIVRARVGLKGLALKNPSLDLHNNKQNLINEILRERACELGLSNNHYYDMIRYKRGDWMTKKLHGLITYRMEQGPTGGYIRQYIPWRGANKDGGAKEPTRFEYEKFTIQNRQHYLWDKDPQSQEVAKWYLWPFPKTEINKHYGLVQNPGWE</sequence>
<evidence type="ECO:0000313" key="8">
    <source>
        <dbReference type="Proteomes" id="UP000438914"/>
    </source>
</evidence>
<organism evidence="7 8">
    <name type="scientific">Hallella mizrahii</name>
    <dbReference type="NCBI Taxonomy" id="2606637"/>
    <lineage>
        <taxon>Bacteria</taxon>
        <taxon>Pseudomonadati</taxon>
        <taxon>Bacteroidota</taxon>
        <taxon>Bacteroidia</taxon>
        <taxon>Bacteroidales</taxon>
        <taxon>Prevotellaceae</taxon>
        <taxon>Hallella</taxon>
    </lineage>
</organism>
<feature type="domain" description="RagB/SusD" evidence="6">
    <location>
        <begin position="367"/>
        <end position="684"/>
    </location>
</feature>
<keyword evidence="5" id="KW-0998">Cell outer membrane</keyword>
<name>A0A7K0KE82_9BACT</name>
<dbReference type="InterPro" id="IPR012944">
    <property type="entry name" value="SusD_RagB_dom"/>
</dbReference>
<protein>
    <submittedName>
        <fullName evidence="7">RagB/SusD family nutrient uptake outer membrane protein</fullName>
    </submittedName>
</protein>
<dbReference type="SUPFAM" id="SSF48452">
    <property type="entry name" value="TPR-like"/>
    <property type="match status" value="1"/>
</dbReference>
<comment type="similarity">
    <text evidence="2">Belongs to the SusD family.</text>
</comment>
<dbReference type="EMBL" id="VUNG01000011">
    <property type="protein sequence ID" value="MST84233.1"/>
    <property type="molecule type" value="Genomic_DNA"/>
</dbReference>
<evidence type="ECO:0000256" key="1">
    <source>
        <dbReference type="ARBA" id="ARBA00004442"/>
    </source>
</evidence>